<evidence type="ECO:0000256" key="1">
    <source>
        <dbReference type="ARBA" id="ARBA00008542"/>
    </source>
</evidence>
<name>A0A1L7NBR5_PSEPU</name>
<dbReference type="CDD" id="cd03134">
    <property type="entry name" value="GATase1_PfpI_like"/>
    <property type="match status" value="1"/>
</dbReference>
<protein>
    <submittedName>
        <fullName evidence="3">Glutamine amidotransferase</fullName>
    </submittedName>
</protein>
<accession>A0A1L7NBR5</accession>
<dbReference type="InterPro" id="IPR002818">
    <property type="entry name" value="DJ-1/PfpI"/>
</dbReference>
<keyword evidence="3" id="KW-0808">Transferase</keyword>
<organism evidence="3 4">
    <name type="scientific">Pseudomonas putida</name>
    <name type="common">Arthrobacter siderocapsulatus</name>
    <dbReference type="NCBI Taxonomy" id="303"/>
    <lineage>
        <taxon>Bacteria</taxon>
        <taxon>Pseudomonadati</taxon>
        <taxon>Pseudomonadota</taxon>
        <taxon>Gammaproteobacteria</taxon>
        <taxon>Pseudomonadales</taxon>
        <taxon>Pseudomonadaceae</taxon>
        <taxon>Pseudomonas</taxon>
    </lineage>
</organism>
<dbReference type="GO" id="GO:0016740">
    <property type="term" value="F:transferase activity"/>
    <property type="evidence" value="ECO:0007669"/>
    <property type="project" value="UniProtKB-KW"/>
</dbReference>
<evidence type="ECO:0000259" key="2">
    <source>
        <dbReference type="Pfam" id="PF01965"/>
    </source>
</evidence>
<dbReference type="AlphaFoldDB" id="A0A1L7NBR5"/>
<dbReference type="Gene3D" id="3.40.50.880">
    <property type="match status" value="1"/>
</dbReference>
<dbReference type="PROSITE" id="PS51276">
    <property type="entry name" value="PEPTIDASE_C56_PFPI"/>
    <property type="match status" value="1"/>
</dbReference>
<dbReference type="InterPro" id="IPR029062">
    <property type="entry name" value="Class_I_gatase-like"/>
</dbReference>
<reference evidence="3 4" key="1">
    <citation type="submission" date="2015-11" db="EMBL/GenBank/DDBJ databases">
        <title>Complete genome sequencing of a biphenyl-degrading bacterium, Pseudomonas putida KF715 (=NBRC110667).</title>
        <authorList>
            <person name="Suenaga H."/>
            <person name="Fujihara N."/>
            <person name="Watanabe T."/>
            <person name="Hirose J."/>
            <person name="Kimura N."/>
            <person name="Yamazoe A."/>
            <person name="Hosoyama A."/>
            <person name="Shimodaira J."/>
            <person name="Furukawa K."/>
        </authorList>
    </citation>
    <scope>NUCLEOTIDE SEQUENCE [LARGE SCALE GENOMIC DNA]</scope>
    <source>
        <strain evidence="3 4">KF715</strain>
    </source>
</reference>
<dbReference type="PANTHER" id="PTHR42733:SF12">
    <property type="entry name" value="PROTEINASE"/>
    <property type="match status" value="1"/>
</dbReference>
<dbReference type="Proteomes" id="UP000218731">
    <property type="component" value="Chromosome 1"/>
</dbReference>
<dbReference type="Pfam" id="PF01965">
    <property type="entry name" value="DJ-1_PfpI"/>
    <property type="match status" value="1"/>
</dbReference>
<dbReference type="InterPro" id="IPR006286">
    <property type="entry name" value="C56_PfpI-like"/>
</dbReference>
<evidence type="ECO:0000313" key="3">
    <source>
        <dbReference type="EMBL" id="BAW22910.1"/>
    </source>
</evidence>
<proteinExistence type="inferred from homology"/>
<sequence>MMSAQLNGKRVAFLVTDGFEQVELTGPREALQNSGAVVDILGEKEGTVRGWNHDKPADEFNVDATFDSAQLDLYDALVLPGGVQNSDTIRLIPGAQKLVKSHDAAGKPLAVICHGAWLLVSSGLAKGKRMTSYKTLQDDIRNAGGTWVDEQVVVDGNLITSRQPDDIPAFNEQLIKALAG</sequence>
<gene>
    <name evidence="3" type="ORF">KF715C_ch23370</name>
</gene>
<keyword evidence="3" id="KW-0315">Glutamine amidotransferase</keyword>
<dbReference type="SUPFAM" id="SSF52317">
    <property type="entry name" value="Class I glutamine amidotransferase-like"/>
    <property type="match status" value="1"/>
</dbReference>
<comment type="similarity">
    <text evidence="1">Belongs to the peptidase C56 family.</text>
</comment>
<dbReference type="PANTHER" id="PTHR42733">
    <property type="entry name" value="DJ-1 PROTEIN"/>
    <property type="match status" value="1"/>
</dbReference>
<dbReference type="EMBL" id="AP015029">
    <property type="protein sequence ID" value="BAW22910.1"/>
    <property type="molecule type" value="Genomic_DNA"/>
</dbReference>
<feature type="domain" description="DJ-1/PfpI" evidence="2">
    <location>
        <begin position="9"/>
        <end position="176"/>
    </location>
</feature>
<dbReference type="NCBIfam" id="TIGR01382">
    <property type="entry name" value="PfpI"/>
    <property type="match status" value="1"/>
</dbReference>
<evidence type="ECO:0000313" key="4">
    <source>
        <dbReference type="Proteomes" id="UP000218731"/>
    </source>
</evidence>